<proteinExistence type="predicted"/>
<feature type="signal peptide" evidence="2">
    <location>
        <begin position="1"/>
        <end position="29"/>
    </location>
</feature>
<reference evidence="3 4" key="1">
    <citation type="submission" date="2019-10" db="EMBL/GenBank/DDBJ databases">
        <title>Nonomuraea sp. nov., isolated from Phyllanthus amarus.</title>
        <authorList>
            <person name="Klykleung N."/>
            <person name="Tanasupawat S."/>
        </authorList>
    </citation>
    <scope>NUCLEOTIDE SEQUENCE [LARGE SCALE GENOMIC DNA]</scope>
    <source>
        <strain evidence="3 4">CR1-09</strain>
    </source>
</reference>
<comment type="caution">
    <text evidence="3">The sequence shown here is derived from an EMBL/GenBank/DDBJ whole genome shotgun (WGS) entry which is preliminary data.</text>
</comment>
<feature type="region of interest" description="Disordered" evidence="1">
    <location>
        <begin position="117"/>
        <end position="186"/>
    </location>
</feature>
<accession>A0A5N6BIA9</accession>
<protein>
    <submittedName>
        <fullName evidence="3">Uncharacterized protein</fullName>
    </submittedName>
</protein>
<feature type="chain" id="PRO_5024340829" evidence="2">
    <location>
        <begin position="30"/>
        <end position="313"/>
    </location>
</feature>
<keyword evidence="2" id="KW-0732">Signal</keyword>
<keyword evidence="4" id="KW-1185">Reference proteome</keyword>
<gene>
    <name evidence="3" type="ORF">FH610_031375</name>
</gene>
<evidence type="ECO:0000256" key="1">
    <source>
        <dbReference type="SAM" id="MobiDB-lite"/>
    </source>
</evidence>
<feature type="compositionally biased region" description="Polar residues" evidence="1">
    <location>
        <begin position="151"/>
        <end position="168"/>
    </location>
</feature>
<evidence type="ECO:0000313" key="4">
    <source>
        <dbReference type="Proteomes" id="UP000313066"/>
    </source>
</evidence>
<evidence type="ECO:0000313" key="3">
    <source>
        <dbReference type="EMBL" id="KAB8180777.1"/>
    </source>
</evidence>
<name>A0A5N6BIA9_9ACTN</name>
<organism evidence="3 4">
    <name type="scientific">Microbispora catharanthi</name>
    <dbReference type="NCBI Taxonomy" id="1712871"/>
    <lineage>
        <taxon>Bacteria</taxon>
        <taxon>Bacillati</taxon>
        <taxon>Actinomycetota</taxon>
        <taxon>Actinomycetes</taxon>
        <taxon>Streptosporangiales</taxon>
        <taxon>Streptosporangiaceae</taxon>
        <taxon>Microbispora</taxon>
    </lineage>
</organism>
<dbReference type="AlphaFoldDB" id="A0A5N6BIA9"/>
<feature type="compositionally biased region" description="Basic and acidic residues" evidence="1">
    <location>
        <begin position="123"/>
        <end position="139"/>
    </location>
</feature>
<dbReference type="EMBL" id="VDMA02000020">
    <property type="protein sequence ID" value="KAB8180777.1"/>
    <property type="molecule type" value="Genomic_DNA"/>
</dbReference>
<dbReference type="Proteomes" id="UP000313066">
    <property type="component" value="Unassembled WGS sequence"/>
</dbReference>
<evidence type="ECO:0000256" key="2">
    <source>
        <dbReference type="SAM" id="SignalP"/>
    </source>
</evidence>
<dbReference type="RefSeq" id="WP_139578777.1">
    <property type="nucleotide sequence ID" value="NZ_VDMA02000020.1"/>
</dbReference>
<sequence length="313" mass="33917">MSIPISGKVKAAVTIGFVSLATACGSAQAASGAQSGTMEVAARLDTIQNFSFPLDQYKETPAQRAQLTNGLRSALGKCMERFGFANRFTAKVPVGTDPFPRDRRYLFIDPDLTAKYGYAGMPQKDDSDKDAPDAGKARSDSAPSRAPMSVEEQSLLTGQGQQTVNGKSMPSEGCTGEARRAVSASTSADDEWLLTKLENLASDQSEQAPGVVEATKAWSQCMRRAGYAYDTPQQAWEDPRWGPRRDGGALSKEEIDTSTTDMKCKLEVNYLGLRAQAEADAQRRLITENQEALRAYQKNLQIKVQNADKLLAG</sequence>